<feature type="domain" description="GH18" evidence="4">
    <location>
        <begin position="193"/>
        <end position="496"/>
    </location>
</feature>
<dbReference type="GO" id="GO:0005975">
    <property type="term" value="P:carbohydrate metabolic process"/>
    <property type="evidence" value="ECO:0007669"/>
    <property type="project" value="InterPro"/>
</dbReference>
<dbReference type="GO" id="GO:0016798">
    <property type="term" value="F:hydrolase activity, acting on glycosyl bonds"/>
    <property type="evidence" value="ECO:0007669"/>
    <property type="project" value="UniProtKB-KW"/>
</dbReference>
<accession>A0A161RSW9</accession>
<keyword evidence="1" id="KW-0378">Hydrolase</keyword>
<dbReference type="PANTHER" id="PTHR46066:SF2">
    <property type="entry name" value="CHITINASE DOMAIN-CONTAINING PROTEIN 1"/>
    <property type="match status" value="1"/>
</dbReference>
<evidence type="ECO:0000313" key="6">
    <source>
        <dbReference type="Proteomes" id="UP000076567"/>
    </source>
</evidence>
<evidence type="ECO:0000259" key="3">
    <source>
        <dbReference type="PROSITE" id="PS51782"/>
    </source>
</evidence>
<comment type="caution">
    <text evidence="5">The sequence shown here is derived from an EMBL/GenBank/DDBJ whole genome shotgun (WGS) entry which is preliminary data.</text>
</comment>
<dbReference type="Gene3D" id="3.10.350.10">
    <property type="entry name" value="LysM domain"/>
    <property type="match status" value="2"/>
</dbReference>
<protein>
    <recommendedName>
        <fullName evidence="7">LysM peptidoglycan-binding domain-containing protein</fullName>
    </recommendedName>
</protein>
<evidence type="ECO:0008006" key="7">
    <source>
        <dbReference type="Google" id="ProtNLM"/>
    </source>
</evidence>
<reference evidence="6" key="1">
    <citation type="submission" date="2016-01" db="EMBL/GenBank/DDBJ databases">
        <title>Draft genome of Chromobacterium sp. F49.</title>
        <authorList>
            <person name="Hong K.W."/>
        </authorList>
    </citation>
    <scope>NUCLEOTIDE SEQUENCE [LARGE SCALE GENOMIC DNA]</scope>
    <source>
        <strain evidence="6">P7IIIA</strain>
    </source>
</reference>
<sequence>MYKFSLIIAVLFVSVCHSRHVYGAEPISVGKVSASSTTAFTSSKMQSQVVTNLVRGEEYPIIKRKEAVDGEVIHTVATGDTLYLVARHYGVTVNEVKKENRLIGSRLYVGQRLIIPRDLVSHQVERADSLWKIARAYNTSIDRLIKNNQVDAVVLQPGTDLEIPEGFYQLQLLDGKTGWVQQSAVKQSKQDRFNLGWKYNGKHDSYQKQLRINGLDVVSPRWYTLSYEKLISLNEDNHYAVSAAKAGKQVWPLFGNRFDPALTDFILSDAGNRQKVISSLKKSLVQTKSQGINVDFENIDPKNKKDYVTFIQELKKELQPYGIFVSVDVSRENDDPFWSGSLDRAGLGEAADFIVLMGYDEHWGSSPKAGSVASLPWTDEGIKLLLEEVPGHKILLGVPFYTREWITDNSGKVRSVDRTIIETEKLIREKGLTKKWDDSTSQNYVEFMENGEKHQIWVEDEDSMKLRYDLVKKYHLRGTAAWYVGGGPEDIWSVLE</sequence>
<dbReference type="Pfam" id="PF00704">
    <property type="entry name" value="Glyco_hydro_18"/>
    <property type="match status" value="1"/>
</dbReference>
<dbReference type="PROSITE" id="PS51782">
    <property type="entry name" value="LYSM"/>
    <property type="match status" value="2"/>
</dbReference>
<dbReference type="SMART" id="SM00257">
    <property type="entry name" value="LysM"/>
    <property type="match status" value="2"/>
</dbReference>
<dbReference type="InterPro" id="IPR001387">
    <property type="entry name" value="Cro/C1-type_HTH"/>
</dbReference>
<feature type="domain" description="LysM" evidence="3">
    <location>
        <begin position="72"/>
        <end position="115"/>
    </location>
</feature>
<dbReference type="EMBL" id="LRFC01000012">
    <property type="protein sequence ID" value="KZE67154.1"/>
    <property type="molecule type" value="Genomic_DNA"/>
</dbReference>
<dbReference type="SMART" id="SM00636">
    <property type="entry name" value="Glyco_18"/>
    <property type="match status" value="1"/>
</dbReference>
<dbReference type="InterPro" id="IPR017853">
    <property type="entry name" value="GH"/>
</dbReference>
<feature type="domain" description="LysM" evidence="3">
    <location>
        <begin position="120"/>
        <end position="163"/>
    </location>
</feature>
<dbReference type="InterPro" id="IPR001223">
    <property type="entry name" value="Glyco_hydro18_cat"/>
</dbReference>
<organism evidence="5 6">
    <name type="scientific">Fictibacillus phosphorivorans</name>
    <dbReference type="NCBI Taxonomy" id="1221500"/>
    <lineage>
        <taxon>Bacteria</taxon>
        <taxon>Bacillati</taxon>
        <taxon>Bacillota</taxon>
        <taxon>Bacilli</taxon>
        <taxon>Bacillales</taxon>
        <taxon>Fictibacillaceae</taxon>
        <taxon>Fictibacillus</taxon>
    </lineage>
</organism>
<evidence type="ECO:0000313" key="5">
    <source>
        <dbReference type="EMBL" id="KZE67154.1"/>
    </source>
</evidence>
<dbReference type="InterPro" id="IPR011583">
    <property type="entry name" value="Chitinase_II/V-like_cat"/>
</dbReference>
<dbReference type="PROSITE" id="PS51910">
    <property type="entry name" value="GH18_2"/>
    <property type="match status" value="1"/>
</dbReference>
<dbReference type="InterPro" id="IPR036779">
    <property type="entry name" value="LysM_dom_sf"/>
</dbReference>
<feature type="domain" description="HTH cro/C1-type" evidence="2">
    <location>
        <begin position="127"/>
        <end position="144"/>
    </location>
</feature>
<dbReference type="PANTHER" id="PTHR46066">
    <property type="entry name" value="CHITINASE DOMAIN-CONTAINING PROTEIN 1 FAMILY MEMBER"/>
    <property type="match status" value="1"/>
</dbReference>
<evidence type="ECO:0000259" key="4">
    <source>
        <dbReference type="PROSITE" id="PS51910"/>
    </source>
</evidence>
<dbReference type="PROSITE" id="PS50943">
    <property type="entry name" value="HTH_CROC1"/>
    <property type="match status" value="1"/>
</dbReference>
<dbReference type="Gene3D" id="3.20.20.80">
    <property type="entry name" value="Glycosidases"/>
    <property type="match status" value="1"/>
</dbReference>
<dbReference type="InterPro" id="IPR018392">
    <property type="entry name" value="LysM"/>
</dbReference>
<keyword evidence="1" id="KW-0326">Glycosidase</keyword>
<dbReference type="AlphaFoldDB" id="A0A161RSW9"/>
<dbReference type="Pfam" id="PF01476">
    <property type="entry name" value="LysM"/>
    <property type="match status" value="2"/>
</dbReference>
<dbReference type="CDD" id="cd00118">
    <property type="entry name" value="LysM"/>
    <property type="match status" value="2"/>
</dbReference>
<evidence type="ECO:0000259" key="2">
    <source>
        <dbReference type="PROSITE" id="PS50943"/>
    </source>
</evidence>
<dbReference type="RefSeq" id="WP_066239836.1">
    <property type="nucleotide sequence ID" value="NZ_LRFC01000012.1"/>
</dbReference>
<name>A0A161RSW9_9BACL</name>
<proteinExistence type="predicted"/>
<keyword evidence="6" id="KW-1185">Reference proteome</keyword>
<dbReference type="OrthoDB" id="9775889at2"/>
<dbReference type="Gene3D" id="3.10.50.10">
    <property type="match status" value="1"/>
</dbReference>
<dbReference type="Proteomes" id="UP000076567">
    <property type="component" value="Unassembled WGS sequence"/>
</dbReference>
<dbReference type="GO" id="GO:0008061">
    <property type="term" value="F:chitin binding"/>
    <property type="evidence" value="ECO:0007669"/>
    <property type="project" value="InterPro"/>
</dbReference>
<gene>
    <name evidence="5" type="ORF">AWM68_04665</name>
</gene>
<dbReference type="SUPFAM" id="SSF51445">
    <property type="entry name" value="(Trans)glycosidases"/>
    <property type="match status" value="1"/>
</dbReference>
<dbReference type="SUPFAM" id="SSF54106">
    <property type="entry name" value="LysM domain"/>
    <property type="match status" value="2"/>
</dbReference>
<dbReference type="InterPro" id="IPR029070">
    <property type="entry name" value="Chitinase_insertion_sf"/>
</dbReference>
<evidence type="ECO:0000256" key="1">
    <source>
        <dbReference type="ARBA" id="ARBA00023295"/>
    </source>
</evidence>